<keyword evidence="2 5" id="KW-0479">Metal-binding</keyword>
<dbReference type="SUPFAM" id="SSF48613">
    <property type="entry name" value="Heme oxygenase-like"/>
    <property type="match status" value="1"/>
</dbReference>
<organism evidence="7 8">
    <name type="scientific">Streptomyces montanisoli</name>
    <dbReference type="NCBI Taxonomy" id="2798581"/>
    <lineage>
        <taxon>Bacteria</taxon>
        <taxon>Bacillati</taxon>
        <taxon>Actinomycetota</taxon>
        <taxon>Actinomycetes</taxon>
        <taxon>Kitasatosporales</taxon>
        <taxon>Streptomycetaceae</taxon>
        <taxon>Streptomyces</taxon>
    </lineage>
</organism>
<feature type="compositionally biased region" description="Gly residues" evidence="6">
    <location>
        <begin position="62"/>
        <end position="73"/>
    </location>
</feature>
<evidence type="ECO:0000256" key="1">
    <source>
        <dbReference type="ARBA" id="ARBA00022617"/>
    </source>
</evidence>
<dbReference type="InterPro" id="IPR016084">
    <property type="entry name" value="Haem_Oase-like_multi-hlx"/>
</dbReference>
<dbReference type="RefSeq" id="WP_209343059.1">
    <property type="nucleotide sequence ID" value="NZ_JAGIQL010000118.1"/>
</dbReference>
<keyword evidence="3 5" id="KW-0408">Iron</keyword>
<dbReference type="GO" id="GO:0046872">
    <property type="term" value="F:metal ion binding"/>
    <property type="evidence" value="ECO:0007669"/>
    <property type="project" value="UniProtKB-KW"/>
</dbReference>
<dbReference type="GO" id="GO:0042167">
    <property type="term" value="P:heme catabolic process"/>
    <property type="evidence" value="ECO:0007669"/>
    <property type="project" value="TreeGrafter"/>
</dbReference>
<evidence type="ECO:0000256" key="6">
    <source>
        <dbReference type="SAM" id="MobiDB-lite"/>
    </source>
</evidence>
<comment type="caution">
    <text evidence="7">The sequence shown here is derived from an EMBL/GenBank/DDBJ whole genome shotgun (WGS) entry which is preliminary data.</text>
</comment>
<dbReference type="EMBL" id="JAGIQL010000118">
    <property type="protein sequence ID" value="MBP0460492.1"/>
    <property type="molecule type" value="Genomic_DNA"/>
</dbReference>
<evidence type="ECO:0000256" key="3">
    <source>
        <dbReference type="ARBA" id="ARBA00023004"/>
    </source>
</evidence>
<dbReference type="PANTHER" id="PTHR10720:SF0">
    <property type="entry name" value="HEME OXYGENASE"/>
    <property type="match status" value="1"/>
</dbReference>
<proteinExistence type="predicted"/>
<keyword evidence="1 4" id="KW-0349">Heme</keyword>
<evidence type="ECO:0000256" key="4">
    <source>
        <dbReference type="PIRSR" id="PIRSR000343-1"/>
    </source>
</evidence>
<evidence type="ECO:0000256" key="2">
    <source>
        <dbReference type="ARBA" id="ARBA00022723"/>
    </source>
</evidence>
<dbReference type="Pfam" id="PF01126">
    <property type="entry name" value="Heme_oxygenase"/>
    <property type="match status" value="1"/>
</dbReference>
<name>A0A940RWT3_9ACTN</name>
<dbReference type="GO" id="GO:0020037">
    <property type="term" value="F:heme binding"/>
    <property type="evidence" value="ECO:0007669"/>
    <property type="project" value="TreeGrafter"/>
</dbReference>
<dbReference type="GO" id="GO:0006788">
    <property type="term" value="P:heme oxidation"/>
    <property type="evidence" value="ECO:0007669"/>
    <property type="project" value="InterPro"/>
</dbReference>
<dbReference type="PRINTS" id="PR00088">
    <property type="entry name" value="HAEMOXYGNASE"/>
</dbReference>
<evidence type="ECO:0000313" key="8">
    <source>
        <dbReference type="Proteomes" id="UP000670475"/>
    </source>
</evidence>
<dbReference type="Proteomes" id="UP000670475">
    <property type="component" value="Unassembled WGS sequence"/>
</dbReference>
<reference evidence="7" key="1">
    <citation type="submission" date="2021-03" db="EMBL/GenBank/DDBJ databases">
        <title>Whole genome sequence of Streptomyces bomunensis MMS17-BM035.</title>
        <authorList>
            <person name="Lee J.H."/>
        </authorList>
    </citation>
    <scope>NUCLEOTIDE SEQUENCE</scope>
    <source>
        <strain evidence="7">MMS17-BM035</strain>
    </source>
</reference>
<feature type="binding site" evidence="4">
    <location>
        <position position="140"/>
    </location>
    <ligand>
        <name>heme b</name>
        <dbReference type="ChEBI" id="CHEBI:60344"/>
    </ligand>
</feature>
<accession>A0A940RWT3</accession>
<feature type="binding site" description="axial binding residue" evidence="5">
    <location>
        <position position="20"/>
    </location>
    <ligand>
        <name>heme b</name>
        <dbReference type="ChEBI" id="CHEBI:60344"/>
    </ligand>
    <ligandPart>
        <name>Fe</name>
        <dbReference type="ChEBI" id="CHEBI:18248"/>
    </ligandPart>
</feature>
<dbReference type="AlphaFoldDB" id="A0A940RWT3"/>
<dbReference type="PANTHER" id="PTHR10720">
    <property type="entry name" value="HEME OXYGENASE"/>
    <property type="match status" value="1"/>
</dbReference>
<dbReference type="InterPro" id="IPR016053">
    <property type="entry name" value="Haem_Oase-like"/>
</dbReference>
<dbReference type="GO" id="GO:0004392">
    <property type="term" value="F:heme oxygenase (decyclizing) activity"/>
    <property type="evidence" value="ECO:0007669"/>
    <property type="project" value="InterPro"/>
</dbReference>
<keyword evidence="8" id="KW-1185">Reference proteome</keyword>
<dbReference type="PIRSF" id="PIRSF000343">
    <property type="entry name" value="Haem_Oase"/>
    <property type="match status" value="1"/>
</dbReference>
<feature type="binding site" evidence="4">
    <location>
        <position position="13"/>
    </location>
    <ligand>
        <name>heme b</name>
        <dbReference type="ChEBI" id="CHEBI:60344"/>
    </ligand>
</feature>
<evidence type="ECO:0000313" key="7">
    <source>
        <dbReference type="EMBL" id="MBP0460492.1"/>
    </source>
</evidence>
<dbReference type="Gene3D" id="1.20.910.10">
    <property type="entry name" value="Heme oxygenase-like"/>
    <property type="match status" value="1"/>
</dbReference>
<dbReference type="GO" id="GO:0006979">
    <property type="term" value="P:response to oxidative stress"/>
    <property type="evidence" value="ECO:0007669"/>
    <property type="project" value="TreeGrafter"/>
</dbReference>
<evidence type="ECO:0000256" key="5">
    <source>
        <dbReference type="PIRSR" id="PIRSR000343-2"/>
    </source>
</evidence>
<sequence>MSTATVPFSVQLREASASQHAAARTSGFVSALLGGGLGVDAFARYTEQLWFVYAALEGGTAGKGQSHGQGPGRGPEADPVAGPFLSPELARTPGLARDLAYLRGPDWRHDLAPLPATAAYAARIEECAASWRGGYLAHHYTRYLGDLSGGQALGDRAEKQWGFAHRGDGVRFYAFDGIGNPAAFKRDYHRRLDALPVSGREKARIVDECRRAFDHNSAVFRELGELYLA</sequence>
<dbReference type="InterPro" id="IPR002051">
    <property type="entry name" value="Haem_Oase"/>
</dbReference>
<dbReference type="CDD" id="cd19165">
    <property type="entry name" value="HemeO"/>
    <property type="match status" value="1"/>
</dbReference>
<gene>
    <name evidence="7" type="ORF">JFN87_23830</name>
</gene>
<protein>
    <submittedName>
        <fullName evidence="7">Biliverdin-producing heme oxygenase</fullName>
    </submittedName>
</protein>
<feature type="region of interest" description="Disordered" evidence="6">
    <location>
        <begin position="62"/>
        <end position="84"/>
    </location>
</feature>